<dbReference type="CDD" id="cd07957">
    <property type="entry name" value="Anticodon_Ia_Met"/>
    <property type="match status" value="1"/>
</dbReference>
<evidence type="ECO:0000256" key="4">
    <source>
        <dbReference type="ARBA" id="ARBA00011738"/>
    </source>
</evidence>
<feature type="binding site" evidence="14">
    <location>
        <position position="161"/>
    </location>
    <ligand>
        <name>Zn(2+)</name>
        <dbReference type="ChEBI" id="CHEBI:29105"/>
    </ligand>
</feature>
<evidence type="ECO:0000256" key="1">
    <source>
        <dbReference type="ARBA" id="ARBA00003314"/>
    </source>
</evidence>
<dbReference type="PROSITE" id="PS50886">
    <property type="entry name" value="TRBD"/>
    <property type="match status" value="1"/>
</dbReference>
<dbReference type="PRINTS" id="PR01041">
    <property type="entry name" value="TRNASYNTHMET"/>
</dbReference>
<dbReference type="Pfam" id="PF09334">
    <property type="entry name" value="tRNA-synt_1g"/>
    <property type="match status" value="2"/>
</dbReference>
<evidence type="ECO:0000256" key="3">
    <source>
        <dbReference type="ARBA" id="ARBA00006590"/>
    </source>
</evidence>
<dbReference type="Pfam" id="PF01588">
    <property type="entry name" value="tRNA_bind"/>
    <property type="match status" value="1"/>
</dbReference>
<keyword evidence="7 14" id="KW-0436">Ligase</keyword>
<protein>
    <recommendedName>
        <fullName evidence="14">Methionine--tRNA ligase</fullName>
        <ecNumber evidence="14">6.1.1.10</ecNumber>
    </recommendedName>
    <alternativeName>
        <fullName evidence="14">Methionyl-tRNA synthetase</fullName>
        <shortName evidence="14">MetRS</shortName>
    </alternativeName>
</protein>
<dbReference type="Gene3D" id="3.40.50.620">
    <property type="entry name" value="HUPs"/>
    <property type="match status" value="1"/>
</dbReference>
<dbReference type="NCBIfam" id="NF008900">
    <property type="entry name" value="PRK12267.1"/>
    <property type="match status" value="1"/>
</dbReference>
<dbReference type="InterPro" id="IPR009080">
    <property type="entry name" value="tRNAsynth_Ia_anticodon-bd"/>
</dbReference>
<dbReference type="GO" id="GO:0046872">
    <property type="term" value="F:metal ion binding"/>
    <property type="evidence" value="ECO:0007669"/>
    <property type="project" value="UniProtKB-KW"/>
</dbReference>
<sequence length="665" mass="75258">MRQKSIRRKQPMKDKFYITTPIYYPSDKLHIGHTYCTVATDAMARYKRLRGYDVMFLTGTDEHGQKIEDKAREAGVTPKEFVDHIVEGPGGILDLWKLMNISNDRFIRTTDDYHEQAIQKIFKELYEKGDIYKGKYTGKYCKPCESFWTESQLVNGKCPDCGREVYDAEEEAYFFKLSNYASRIQDLLENTDFLEPRSRVNEMVNNFIKPGLEDLCVSRTSFTWGVPVDFDPGHVVYVWIDALSNYITALGYDNDRYHDYETYWPADVHFIGKEIVRFHSIIWPAILMALGEPLPKKVFGHGWLLLDGGKMSKSKGNVVDPYVLANRYGVDALRFFLLREFPFGSDGNFSNEALITRINTDLANDLGNLLSRTTAMVGKYFEGKLPEARKAETVDDDLISLVTALPGKYEGQMEHFAFQGALAEVFTVIQRANKYIDETAPWALAKDMETNGPRLASVMYNLLETLRVAAVLLTPFMPESMDKLFDQIGACQGCRVWESVGVWGGLSATAQVEKGENLFPRIDLEKELVELEQAAEEAKKAALPALELEPYAEEKVDFETFSKSDFRVVKVKACENVKKSEKLLKFTLDDGSGTDRQILSGIAKWYKAEELVGKTLAAIVNLPPRKMMGQESNGMLISAVHKEKGEEVLHLLMLSDAIPAGAKLC</sequence>
<dbReference type="InterPro" id="IPR014729">
    <property type="entry name" value="Rossmann-like_a/b/a_fold"/>
</dbReference>
<dbReference type="GO" id="GO:0000049">
    <property type="term" value="F:tRNA binding"/>
    <property type="evidence" value="ECO:0007669"/>
    <property type="project" value="UniProtKB-UniRule"/>
</dbReference>
<dbReference type="InterPro" id="IPR023457">
    <property type="entry name" value="Met-tRNA_synth_2"/>
</dbReference>
<feature type="domain" description="TRNA-binding" evidence="15">
    <location>
        <begin position="560"/>
        <end position="665"/>
    </location>
</feature>
<dbReference type="InterPro" id="IPR002547">
    <property type="entry name" value="tRNA-bd_dom"/>
</dbReference>
<evidence type="ECO:0000259" key="15">
    <source>
        <dbReference type="PROSITE" id="PS50886"/>
    </source>
</evidence>
<dbReference type="GO" id="GO:0005524">
    <property type="term" value="F:ATP binding"/>
    <property type="evidence" value="ECO:0007669"/>
    <property type="project" value="UniProtKB-UniRule"/>
</dbReference>
<dbReference type="CDD" id="cd02800">
    <property type="entry name" value="tRNA_bind_EcMetRS_like"/>
    <property type="match status" value="1"/>
</dbReference>
<dbReference type="FunFam" id="1.10.730.10:FF:000026">
    <property type="entry name" value="Methionine--tRNA ligase"/>
    <property type="match status" value="1"/>
</dbReference>
<comment type="function">
    <text evidence="1 14">Is required not only for elongation of protein synthesis but also for the initiation of all mRNA translation through initiator tRNA(fMet) aminoacylation.</text>
</comment>
<feature type="short sequence motif" description="'HIGH' region" evidence="14">
    <location>
        <begin position="23"/>
        <end position="33"/>
    </location>
</feature>
<evidence type="ECO:0000256" key="13">
    <source>
        <dbReference type="ARBA" id="ARBA00047364"/>
    </source>
</evidence>
<name>A0A212KIE2_9FIRM</name>
<dbReference type="EMBL" id="FLUN01000001">
    <property type="protein sequence ID" value="SBW11345.1"/>
    <property type="molecule type" value="Genomic_DNA"/>
</dbReference>
<dbReference type="PANTHER" id="PTHR43326:SF1">
    <property type="entry name" value="METHIONINE--TRNA LIGASE, MITOCHONDRIAL"/>
    <property type="match status" value="1"/>
</dbReference>
<dbReference type="Gene3D" id="2.170.220.10">
    <property type="match status" value="1"/>
</dbReference>
<reference evidence="16" key="1">
    <citation type="submission" date="2016-04" db="EMBL/GenBank/DDBJ databases">
        <authorList>
            <person name="Evans L.H."/>
            <person name="Alamgir A."/>
            <person name="Owens N."/>
            <person name="Weber N.D."/>
            <person name="Virtaneva K."/>
            <person name="Barbian K."/>
            <person name="Babar A."/>
            <person name="Rosenke K."/>
        </authorList>
    </citation>
    <scope>NUCLEOTIDE SEQUENCE</scope>
    <source>
        <strain evidence="16">86</strain>
    </source>
</reference>
<dbReference type="NCBIfam" id="TIGR00398">
    <property type="entry name" value="metG"/>
    <property type="match status" value="1"/>
</dbReference>
<dbReference type="PANTHER" id="PTHR43326">
    <property type="entry name" value="METHIONYL-TRNA SYNTHETASE"/>
    <property type="match status" value="1"/>
</dbReference>
<dbReference type="InterPro" id="IPR004495">
    <property type="entry name" value="Met-tRNA-synth_bsu_C"/>
</dbReference>
<dbReference type="GO" id="GO:0005737">
    <property type="term" value="C:cytoplasm"/>
    <property type="evidence" value="ECO:0007669"/>
    <property type="project" value="UniProtKB-SubCell"/>
</dbReference>
<evidence type="ECO:0000256" key="12">
    <source>
        <dbReference type="ARBA" id="ARBA00023146"/>
    </source>
</evidence>
<feature type="binding site" evidence="14">
    <location>
        <position position="141"/>
    </location>
    <ligand>
        <name>Zn(2+)</name>
        <dbReference type="ChEBI" id="CHEBI:29105"/>
    </ligand>
</feature>
<dbReference type="EC" id="6.1.1.10" evidence="14"/>
<dbReference type="InterPro" id="IPR041872">
    <property type="entry name" value="Anticodon_Met"/>
</dbReference>
<dbReference type="GO" id="GO:0004825">
    <property type="term" value="F:methionine-tRNA ligase activity"/>
    <property type="evidence" value="ECO:0007669"/>
    <property type="project" value="UniProtKB-UniRule"/>
</dbReference>
<dbReference type="SUPFAM" id="SSF50249">
    <property type="entry name" value="Nucleic acid-binding proteins"/>
    <property type="match status" value="1"/>
</dbReference>
<dbReference type="InterPro" id="IPR033911">
    <property type="entry name" value="MetRS_core"/>
</dbReference>
<accession>A0A212KIE2</accession>
<evidence type="ECO:0000256" key="11">
    <source>
        <dbReference type="ARBA" id="ARBA00022917"/>
    </source>
</evidence>
<dbReference type="InterPro" id="IPR015413">
    <property type="entry name" value="Methionyl/Leucyl_tRNA_Synth"/>
</dbReference>
<keyword evidence="10 14" id="KW-0694">RNA-binding</keyword>
<dbReference type="CDD" id="cd00814">
    <property type="entry name" value="MetRS_core"/>
    <property type="match status" value="1"/>
</dbReference>
<comment type="subcellular location">
    <subcellularLocation>
        <location evidence="2 14">Cytoplasm</location>
    </subcellularLocation>
</comment>
<organism evidence="16">
    <name type="scientific">uncultured Eubacteriales bacterium</name>
    <dbReference type="NCBI Taxonomy" id="172733"/>
    <lineage>
        <taxon>Bacteria</taxon>
        <taxon>Bacillati</taxon>
        <taxon>Bacillota</taxon>
        <taxon>Clostridia</taxon>
        <taxon>Eubacteriales</taxon>
        <taxon>environmental samples</taxon>
    </lineage>
</organism>
<keyword evidence="6 14" id="KW-0820">tRNA-binding</keyword>
<dbReference type="InterPro" id="IPR014758">
    <property type="entry name" value="Met-tRNA_synth"/>
</dbReference>
<evidence type="ECO:0000256" key="10">
    <source>
        <dbReference type="ARBA" id="ARBA00022884"/>
    </source>
</evidence>
<evidence type="ECO:0000256" key="14">
    <source>
        <dbReference type="HAMAP-Rule" id="MF_01228"/>
    </source>
</evidence>
<gene>
    <name evidence="14 16" type="primary">metG</name>
    <name evidence="16" type="ORF">KL86CLO1_13243</name>
</gene>
<feature type="binding site" evidence="14">
    <location>
        <position position="144"/>
    </location>
    <ligand>
        <name>Zn(2+)</name>
        <dbReference type="ChEBI" id="CHEBI:29105"/>
    </ligand>
</feature>
<keyword evidence="14" id="KW-0862">Zinc</keyword>
<dbReference type="PROSITE" id="PS00178">
    <property type="entry name" value="AA_TRNA_LIGASE_I"/>
    <property type="match status" value="1"/>
</dbReference>
<evidence type="ECO:0000256" key="9">
    <source>
        <dbReference type="ARBA" id="ARBA00022840"/>
    </source>
</evidence>
<keyword evidence="8 14" id="KW-0547">Nucleotide-binding</keyword>
<comment type="catalytic activity">
    <reaction evidence="13 14">
        <text>tRNA(Met) + L-methionine + ATP = L-methionyl-tRNA(Met) + AMP + diphosphate</text>
        <dbReference type="Rhea" id="RHEA:13481"/>
        <dbReference type="Rhea" id="RHEA-COMP:9667"/>
        <dbReference type="Rhea" id="RHEA-COMP:9698"/>
        <dbReference type="ChEBI" id="CHEBI:30616"/>
        <dbReference type="ChEBI" id="CHEBI:33019"/>
        <dbReference type="ChEBI" id="CHEBI:57844"/>
        <dbReference type="ChEBI" id="CHEBI:78442"/>
        <dbReference type="ChEBI" id="CHEBI:78530"/>
        <dbReference type="ChEBI" id="CHEBI:456215"/>
        <dbReference type="EC" id="6.1.1.10"/>
    </reaction>
</comment>
<dbReference type="Gene3D" id="1.10.730.10">
    <property type="entry name" value="Isoleucyl-tRNA Synthetase, Domain 1"/>
    <property type="match status" value="1"/>
</dbReference>
<evidence type="ECO:0000256" key="7">
    <source>
        <dbReference type="ARBA" id="ARBA00022598"/>
    </source>
</evidence>
<dbReference type="AlphaFoldDB" id="A0A212KIE2"/>
<dbReference type="SUPFAM" id="SSF47323">
    <property type="entry name" value="Anticodon-binding domain of a subclass of class I aminoacyl-tRNA synthetases"/>
    <property type="match status" value="1"/>
</dbReference>
<keyword evidence="14" id="KW-0479">Metal-binding</keyword>
<comment type="caution">
    <text evidence="14">Lacks conserved residue(s) required for the propagation of feature annotation.</text>
</comment>
<dbReference type="InterPro" id="IPR012340">
    <property type="entry name" value="NA-bd_OB-fold"/>
</dbReference>
<dbReference type="HAMAP" id="MF_01228">
    <property type="entry name" value="Met_tRNA_synth_type2"/>
    <property type="match status" value="1"/>
</dbReference>
<evidence type="ECO:0000256" key="8">
    <source>
        <dbReference type="ARBA" id="ARBA00022741"/>
    </source>
</evidence>
<dbReference type="Pfam" id="PF19303">
    <property type="entry name" value="Anticodon_3"/>
    <property type="match status" value="1"/>
</dbReference>
<comment type="similarity">
    <text evidence="3 14">Belongs to the class-I aminoacyl-tRNA synthetase family. MetG type 2A subfamily.</text>
</comment>
<evidence type="ECO:0000256" key="6">
    <source>
        <dbReference type="ARBA" id="ARBA00022555"/>
    </source>
</evidence>
<comment type="subunit">
    <text evidence="4 14">Homodimer.</text>
</comment>
<dbReference type="Gene3D" id="2.40.50.140">
    <property type="entry name" value="Nucleic acid-binding proteins"/>
    <property type="match status" value="1"/>
</dbReference>
<keyword evidence="12 14" id="KW-0030">Aminoacyl-tRNA synthetase</keyword>
<dbReference type="FunFam" id="2.170.220.10:FF:000002">
    <property type="entry name" value="Methionine--tRNA ligase"/>
    <property type="match status" value="1"/>
</dbReference>
<keyword evidence="9 14" id="KW-0067">ATP-binding</keyword>
<evidence type="ECO:0000256" key="2">
    <source>
        <dbReference type="ARBA" id="ARBA00004496"/>
    </source>
</evidence>
<dbReference type="GO" id="GO:0006431">
    <property type="term" value="P:methionyl-tRNA aminoacylation"/>
    <property type="evidence" value="ECO:0007669"/>
    <property type="project" value="UniProtKB-UniRule"/>
</dbReference>
<proteinExistence type="inferred from homology"/>
<comment type="cofactor">
    <cofactor evidence="14">
        <name>Zn(2+)</name>
        <dbReference type="ChEBI" id="CHEBI:29105"/>
    </cofactor>
    <text evidence="14">Binds 1 zinc ion per subunit.</text>
</comment>
<keyword evidence="11 14" id="KW-0648">Protein biosynthesis</keyword>
<dbReference type="SUPFAM" id="SSF52374">
    <property type="entry name" value="Nucleotidylyl transferase"/>
    <property type="match status" value="1"/>
</dbReference>
<feature type="short sequence motif" description="'KMSKS' region" evidence="14">
    <location>
        <begin position="310"/>
        <end position="314"/>
    </location>
</feature>
<evidence type="ECO:0000313" key="16">
    <source>
        <dbReference type="EMBL" id="SBW11345.1"/>
    </source>
</evidence>
<feature type="binding site" evidence="14">
    <location>
        <position position="158"/>
    </location>
    <ligand>
        <name>Zn(2+)</name>
        <dbReference type="ChEBI" id="CHEBI:29105"/>
    </ligand>
</feature>
<evidence type="ECO:0000256" key="5">
    <source>
        <dbReference type="ARBA" id="ARBA00022490"/>
    </source>
</evidence>
<dbReference type="InterPro" id="IPR001412">
    <property type="entry name" value="aa-tRNA-synth_I_CS"/>
</dbReference>
<keyword evidence="5 14" id="KW-0963">Cytoplasm</keyword>